<name>L9Y8H3_9EURY</name>
<dbReference type="PROSITE" id="PS00018">
    <property type="entry name" value="EF_HAND_1"/>
    <property type="match status" value="1"/>
</dbReference>
<feature type="compositionally biased region" description="Acidic residues" evidence="5">
    <location>
        <begin position="360"/>
        <end position="372"/>
    </location>
</feature>
<dbReference type="PANTHER" id="PTHR37467:SF1">
    <property type="entry name" value="EXPORTED CALCIUM-BINDING GLYCOPROTEIN"/>
    <property type="match status" value="1"/>
</dbReference>
<feature type="region of interest" description="Disordered" evidence="5">
    <location>
        <begin position="251"/>
        <end position="310"/>
    </location>
</feature>
<feature type="compositionally biased region" description="Basic residues" evidence="5">
    <location>
        <begin position="211"/>
        <end position="222"/>
    </location>
</feature>
<evidence type="ECO:0000256" key="5">
    <source>
        <dbReference type="SAM" id="MobiDB-lite"/>
    </source>
</evidence>
<feature type="compositionally biased region" description="Polar residues" evidence="5">
    <location>
        <begin position="883"/>
        <end position="893"/>
    </location>
</feature>
<evidence type="ECO:0000256" key="3">
    <source>
        <dbReference type="ARBA" id="ARBA00022729"/>
    </source>
</evidence>
<dbReference type="Proteomes" id="UP000011632">
    <property type="component" value="Unassembled WGS sequence"/>
</dbReference>
<dbReference type="InterPro" id="IPR036465">
    <property type="entry name" value="vWFA_dom_sf"/>
</dbReference>
<feature type="compositionally biased region" description="Basic and acidic residues" evidence="5">
    <location>
        <begin position="919"/>
        <end position="929"/>
    </location>
</feature>
<dbReference type="InterPro" id="IPR059100">
    <property type="entry name" value="TSP3_bac"/>
</dbReference>
<feature type="compositionally biased region" description="Acidic residues" evidence="5">
    <location>
        <begin position="870"/>
        <end position="880"/>
    </location>
</feature>
<dbReference type="PATRIC" id="fig|1227496.3.peg.677"/>
<dbReference type="STRING" id="1227496.C489_03376"/>
<evidence type="ECO:0000256" key="2">
    <source>
        <dbReference type="ARBA" id="ARBA00022525"/>
    </source>
</evidence>
<feature type="compositionally biased region" description="Acidic residues" evidence="5">
    <location>
        <begin position="382"/>
        <end position="392"/>
    </location>
</feature>
<dbReference type="EMBL" id="AOID01000013">
    <property type="protein sequence ID" value="ELY69956.1"/>
    <property type="molecule type" value="Genomic_DNA"/>
</dbReference>
<gene>
    <name evidence="7" type="ORF">C489_03376</name>
</gene>
<evidence type="ECO:0000313" key="7">
    <source>
        <dbReference type="EMBL" id="ELY69956.1"/>
    </source>
</evidence>
<evidence type="ECO:0000259" key="6">
    <source>
        <dbReference type="PROSITE" id="PS50234"/>
    </source>
</evidence>
<feature type="region of interest" description="Disordered" evidence="5">
    <location>
        <begin position="752"/>
        <end position="773"/>
    </location>
</feature>
<dbReference type="InterPro" id="IPR053180">
    <property type="entry name" value="Ca-binding_acidic-repeat"/>
</dbReference>
<organism evidence="7 8">
    <name type="scientific">Natrinema versiforme JCM 10478</name>
    <dbReference type="NCBI Taxonomy" id="1227496"/>
    <lineage>
        <taxon>Archaea</taxon>
        <taxon>Methanobacteriati</taxon>
        <taxon>Methanobacteriota</taxon>
        <taxon>Stenosarchaea group</taxon>
        <taxon>Halobacteria</taxon>
        <taxon>Halobacteriales</taxon>
        <taxon>Natrialbaceae</taxon>
        <taxon>Natrinema</taxon>
    </lineage>
</organism>
<comment type="caution">
    <text evidence="7">The sequence shown here is derived from an EMBL/GenBank/DDBJ whole genome shotgun (WGS) entry which is preliminary data.</text>
</comment>
<comment type="subcellular location">
    <subcellularLocation>
        <location evidence="1">Secreted</location>
    </subcellularLocation>
</comment>
<keyword evidence="3" id="KW-0732">Signal</keyword>
<proteinExistence type="predicted"/>
<evidence type="ECO:0000256" key="4">
    <source>
        <dbReference type="ARBA" id="ARBA00022837"/>
    </source>
</evidence>
<keyword evidence="8" id="KW-1185">Reference proteome</keyword>
<dbReference type="PANTHER" id="PTHR37467">
    <property type="entry name" value="EXPORTED CALCIUM-BINDING GLYCOPROTEIN-RELATED"/>
    <property type="match status" value="1"/>
</dbReference>
<evidence type="ECO:0000313" key="8">
    <source>
        <dbReference type="Proteomes" id="UP000011632"/>
    </source>
</evidence>
<accession>L9Y8H3</accession>
<dbReference type="Pfam" id="PF00092">
    <property type="entry name" value="VWA"/>
    <property type="match status" value="1"/>
</dbReference>
<dbReference type="SMART" id="SM00327">
    <property type="entry name" value="VWA"/>
    <property type="match status" value="1"/>
</dbReference>
<feature type="region of interest" description="Disordered" evidence="5">
    <location>
        <begin position="350"/>
        <end position="392"/>
    </location>
</feature>
<feature type="domain" description="VWFA" evidence="6">
    <location>
        <begin position="563"/>
        <end position="725"/>
    </location>
</feature>
<feature type="compositionally biased region" description="Basic and acidic residues" evidence="5">
    <location>
        <begin position="832"/>
        <end position="850"/>
    </location>
</feature>
<feature type="region of interest" description="Disordered" evidence="5">
    <location>
        <begin position="825"/>
        <end position="940"/>
    </location>
</feature>
<dbReference type="CDD" id="cd00198">
    <property type="entry name" value="vWFA"/>
    <property type="match status" value="1"/>
</dbReference>
<evidence type="ECO:0000256" key="1">
    <source>
        <dbReference type="ARBA" id="ARBA00004613"/>
    </source>
</evidence>
<dbReference type="Gene3D" id="3.40.50.410">
    <property type="entry name" value="von Willebrand factor, type A domain"/>
    <property type="match status" value="1"/>
</dbReference>
<reference evidence="7 8" key="1">
    <citation type="journal article" date="2014" name="PLoS Genet.">
        <title>Phylogenetically driven sequencing of extremely halophilic archaea reveals strategies for static and dynamic osmo-response.</title>
        <authorList>
            <person name="Becker E.A."/>
            <person name="Seitzer P.M."/>
            <person name="Tritt A."/>
            <person name="Larsen D."/>
            <person name="Krusor M."/>
            <person name="Yao A.I."/>
            <person name="Wu D."/>
            <person name="Madern D."/>
            <person name="Eisen J.A."/>
            <person name="Darling A.E."/>
            <person name="Facciotti M.T."/>
        </authorList>
    </citation>
    <scope>NUCLEOTIDE SEQUENCE [LARGE SCALE GENOMIC DNA]</scope>
    <source>
        <strain evidence="7 8">JCM 10478</strain>
    </source>
</reference>
<keyword evidence="4" id="KW-0106">Calcium</keyword>
<sequence>MFEGDAAAVSRLAPLADADPAQVNQSTWLLTKANARTANVSVTDTRRALERFEDDIDNPGHKNAIESHLRNAERAYDRGEKLLEDDGGSNVEQTARKRARAIRQFMTAWRQSQQALDKLERQTTPRVRITTRNDPVRNGSEATNRTIGGAIETVRPNELGNVTVTVEDGSTVEVEPGTSTVPASNVTFVANVSFEDREQRIRATLEESTNRKHHRGPPKHANGRSSSSDSSPTTDELLLDGDALPDTYELERAGTDPLDPDSDSSKTAVDESDNGTIDGLEDFDDDGVTTYHEGLFGTDPFSGDTDGDGLPDRYEIRYSKLDQTKADTNDDGVTDDEWDIDNDSLTTLEEYEAGTTPTQADEDRDDLDDDRELEIGTNSSDPDTDDDGLLDGEEIALGTDPLVADSDGDGTLDGNATYTTATSNESLGVNVSLAGSGDIASGVTIENGSQEQFESGSIESAQVTSFVDLESEESFESANVTFSYDDSQLGETNESDLVVFRYNESLRVFEPLNTTVDQESNTVTGETEHFSRFVVFDVRNWASNFVAERPENETDESEVQPVDVTMIIDSSGSMSSNDPQEFRKQAAKEFVGALVEEDRAGVVDFDGNAHVAQELTTDFGSVNLTIDSLDANGGTDIGDGVEKANQHFAETSNNSRAQVGILLTDGQGDGGRAEARTAARRNTTIYTIGFGGADGDKLQDIAQITGGNYTHVDDPADLPNVFSRVADDIGAQDTDGDGIPDVAEHRGVVTPNAGMLETDPYSADTDGDGLEDGTELGEAITAEELRDRNTDGSGPPGPDPKYQAIVGTVSRAGYNTSELSGSIYIDPVSDPTRVHTDGDGVDDYTERREPVTYARTTSRESTKSALETGELTEETFEEAYDTGQATSDPWNSDTDYDDLDDGRERNLATNPNDGDTDDDGIRDGDETSGRNDPTLYDVHPPNIDVYTSGWRVPETSLDATYWARASIEDEAGIEEVAFVKEGSVEKRFDTSDDELTRRFEYTERISGGNVDTSNIKSTVISGTGSAIDLSGDLAGAIADTTLGTSVSLRATDANGNRQQAVAVQRANFYGYMAGELPTGWDLADREVARKLGTVSGFSASVGVAFRDAEQLLHDPGAFIEGMRAMLELVAEADPAVIDRLIDGYIQQFEQKQEQNNPYDRGTTKYGLFEANWYEGYALGFLSKLVVSGGSTGAKNAIKSTDRVGDITDRLSDSRALRALSRIDGATDAAKARVTARLLLATDDAAEPLLSQADTAGQAYRLWRLQRGMDADVDALPETRQQQLGRFLSQTGGDGQQIYDELAAADGEAADALLEIDTPGVQRRLVRAHQSGDLDSAELSTVAKRYDNLDPDEKALAQWSFTRFGDDGVKLLKQNVCNSPCEGVIRSVYEHYTKAPDGLSNSETRDLLNAYAKADNTDIGPGSRMDASDVQNTIRDLDDDGAADVTDAMGSVSGANSGFRQIAGEVDVANSVYRSDNIEGNDITMQVTTRNIDNAPNVETEVDVKVEGEVSIGGETYQSPAIESKHWNPEKWPPEAVDVDPKWNSQLTDLENKLVTQAVNGEENLIVALPKETITRHESKLEASFRNTQRKLESNDHVTADDVEITYTSYEEIGS</sequence>
<dbReference type="InterPro" id="IPR002035">
    <property type="entry name" value="VWF_A"/>
</dbReference>
<protein>
    <submittedName>
        <fullName evidence="7">Calcium-binding protein-like protein</fullName>
    </submittedName>
</protein>
<feature type="region of interest" description="Disordered" evidence="5">
    <location>
        <begin position="784"/>
        <end position="803"/>
    </location>
</feature>
<dbReference type="Pfam" id="PF18884">
    <property type="entry name" value="TSP3_bac"/>
    <property type="match status" value="2"/>
</dbReference>
<dbReference type="InterPro" id="IPR018247">
    <property type="entry name" value="EF_Hand_1_Ca_BS"/>
</dbReference>
<dbReference type="PROSITE" id="PS50234">
    <property type="entry name" value="VWFA"/>
    <property type="match status" value="1"/>
</dbReference>
<dbReference type="SUPFAM" id="SSF53300">
    <property type="entry name" value="vWA-like"/>
    <property type="match status" value="1"/>
</dbReference>
<keyword evidence="2" id="KW-0964">Secreted</keyword>
<feature type="region of interest" description="Disordered" evidence="5">
    <location>
        <begin position="205"/>
        <end position="239"/>
    </location>
</feature>